<dbReference type="EMBL" id="CP015136">
    <property type="protein sequence ID" value="AMY11214.1"/>
    <property type="molecule type" value="Genomic_DNA"/>
</dbReference>
<keyword evidence="1" id="KW-0812">Transmembrane</keyword>
<accession>A0A143PTT9</accession>
<dbReference type="KEGG" id="abac:LuPra_04461"/>
<feature type="transmembrane region" description="Helical" evidence="1">
    <location>
        <begin position="39"/>
        <end position="57"/>
    </location>
</feature>
<name>A0A143PTT9_LUTPR</name>
<keyword evidence="1" id="KW-1133">Transmembrane helix</keyword>
<sequence length="132" mass="13867">MPARPASVPLPAVPPLALCAIGWLVPGAAHLWLGRRDKGLIFLVVLVALFAAGLWLDGRIFPIEPREPLVALAALANIGMGLPYFVAWALGLGAGNVVAVSYEYANTYLIVAGLLNALVVLDAYDIAVGRKP</sequence>
<protein>
    <recommendedName>
        <fullName evidence="2">DUF6677 domain-containing protein</fullName>
    </recommendedName>
</protein>
<feature type="transmembrane region" description="Helical" evidence="1">
    <location>
        <begin position="69"/>
        <end position="92"/>
    </location>
</feature>
<gene>
    <name evidence="3" type="ORF">LuPra_04461</name>
</gene>
<evidence type="ECO:0000256" key="1">
    <source>
        <dbReference type="SAM" id="Phobius"/>
    </source>
</evidence>
<evidence type="ECO:0000259" key="2">
    <source>
        <dbReference type="Pfam" id="PF20382"/>
    </source>
</evidence>
<dbReference type="Pfam" id="PF20382">
    <property type="entry name" value="DUF6677"/>
    <property type="match status" value="1"/>
</dbReference>
<keyword evidence="4" id="KW-1185">Reference proteome</keyword>
<evidence type="ECO:0000313" key="4">
    <source>
        <dbReference type="Proteomes" id="UP000076079"/>
    </source>
</evidence>
<dbReference type="AlphaFoldDB" id="A0A143PTT9"/>
<evidence type="ECO:0000313" key="3">
    <source>
        <dbReference type="EMBL" id="AMY11214.1"/>
    </source>
</evidence>
<keyword evidence="1" id="KW-0472">Membrane</keyword>
<feature type="transmembrane region" description="Helical" evidence="1">
    <location>
        <begin position="12"/>
        <end position="33"/>
    </location>
</feature>
<dbReference type="RefSeq" id="WP_162271469.1">
    <property type="nucleotide sequence ID" value="NZ_CP015136.1"/>
</dbReference>
<feature type="transmembrane region" description="Helical" evidence="1">
    <location>
        <begin position="104"/>
        <end position="124"/>
    </location>
</feature>
<dbReference type="InterPro" id="IPR046499">
    <property type="entry name" value="DUF6677"/>
</dbReference>
<reference evidence="4" key="2">
    <citation type="submission" date="2016-04" db="EMBL/GenBank/DDBJ databases">
        <title>First Complete Genome Sequence of a Subdivision 6 Acidobacterium.</title>
        <authorList>
            <person name="Huang S."/>
            <person name="Vieira S."/>
            <person name="Bunk B."/>
            <person name="Riedel T."/>
            <person name="Sproeer C."/>
            <person name="Overmann J."/>
        </authorList>
    </citation>
    <scope>NUCLEOTIDE SEQUENCE [LARGE SCALE GENOMIC DNA]</scope>
    <source>
        <strain evidence="4">DSM 100886 HEG_-6_39</strain>
    </source>
</reference>
<feature type="domain" description="DUF6677" evidence="2">
    <location>
        <begin position="19"/>
        <end position="131"/>
    </location>
</feature>
<reference evidence="3 4" key="1">
    <citation type="journal article" date="2016" name="Genome Announc.">
        <title>First Complete Genome Sequence of a Subdivision 6 Acidobacterium Strain.</title>
        <authorList>
            <person name="Huang S."/>
            <person name="Vieira S."/>
            <person name="Bunk B."/>
            <person name="Riedel T."/>
            <person name="Sproer C."/>
            <person name="Overmann J."/>
        </authorList>
    </citation>
    <scope>NUCLEOTIDE SEQUENCE [LARGE SCALE GENOMIC DNA]</scope>
    <source>
        <strain evidence="4">DSM 100886 HEG_-6_39</strain>
    </source>
</reference>
<dbReference type="STRING" id="1855912.LuPra_04461"/>
<dbReference type="Proteomes" id="UP000076079">
    <property type="component" value="Chromosome"/>
</dbReference>
<organism evidence="3 4">
    <name type="scientific">Luteitalea pratensis</name>
    <dbReference type="NCBI Taxonomy" id="1855912"/>
    <lineage>
        <taxon>Bacteria</taxon>
        <taxon>Pseudomonadati</taxon>
        <taxon>Acidobacteriota</taxon>
        <taxon>Vicinamibacteria</taxon>
        <taxon>Vicinamibacterales</taxon>
        <taxon>Vicinamibacteraceae</taxon>
        <taxon>Luteitalea</taxon>
    </lineage>
</organism>
<proteinExistence type="predicted"/>